<dbReference type="Pfam" id="PF00126">
    <property type="entry name" value="HTH_1"/>
    <property type="match status" value="1"/>
</dbReference>
<dbReference type="Pfam" id="PF03466">
    <property type="entry name" value="LysR_substrate"/>
    <property type="match status" value="1"/>
</dbReference>
<evidence type="ECO:0000313" key="6">
    <source>
        <dbReference type="EMBL" id="SDJ45547.1"/>
    </source>
</evidence>
<dbReference type="AlphaFoldDB" id="A0A1G8TVS3"/>
<dbReference type="GO" id="GO:0003677">
    <property type="term" value="F:DNA binding"/>
    <property type="evidence" value="ECO:0007669"/>
    <property type="project" value="UniProtKB-KW"/>
</dbReference>
<comment type="similarity">
    <text evidence="1">Belongs to the LysR transcriptional regulatory family.</text>
</comment>
<keyword evidence="7" id="KW-1185">Reference proteome</keyword>
<dbReference type="PROSITE" id="PS50931">
    <property type="entry name" value="HTH_LYSR"/>
    <property type="match status" value="1"/>
</dbReference>
<dbReference type="GO" id="GO:0003700">
    <property type="term" value="F:DNA-binding transcription factor activity"/>
    <property type="evidence" value="ECO:0007669"/>
    <property type="project" value="InterPro"/>
</dbReference>
<gene>
    <name evidence="6" type="ORF">SAMN05421850_1382</name>
</gene>
<dbReference type="Gene3D" id="3.40.190.10">
    <property type="entry name" value="Periplasmic binding protein-like II"/>
    <property type="match status" value="2"/>
</dbReference>
<dbReference type="GO" id="GO:0032993">
    <property type="term" value="C:protein-DNA complex"/>
    <property type="evidence" value="ECO:0007669"/>
    <property type="project" value="TreeGrafter"/>
</dbReference>
<name>A0A1G8TVS3_9RHOB</name>
<evidence type="ECO:0000259" key="5">
    <source>
        <dbReference type="PROSITE" id="PS50931"/>
    </source>
</evidence>
<dbReference type="RefSeq" id="WP_175491548.1">
    <property type="nucleotide sequence ID" value="NZ_FNEB01000038.1"/>
</dbReference>
<sequence>MEMSQIRYVLAAAKHLNFTKAASDCNVTQPALTKGVKALEVELGAPVFHREGRRILLSDFGRSMLPHLQQIVSEADAAQLLAQNFRLLEKVPIRLGVMSTIGHIRLARFLAQFEKTNSGVELSVSERSTTELKDKLSNGELDAAVMTLTEELQENFRTHPLYAERYVVVFPPEHRLGQLNVVSLQELSGENYVDRLSCEMREMVMQVCASKGVELYARFRSEREGWVQAMVLAGIGFAFMPEYSVTLPGLIQRPLIDPTVERKIALVTMPGRKFSPAMEALMRSVKNFSWPG</sequence>
<dbReference type="STRING" id="490829.SAMN05421850_1382"/>
<organism evidence="6 7">
    <name type="scientific">Lutimaribacter saemankumensis</name>
    <dbReference type="NCBI Taxonomy" id="490829"/>
    <lineage>
        <taxon>Bacteria</taxon>
        <taxon>Pseudomonadati</taxon>
        <taxon>Pseudomonadota</taxon>
        <taxon>Alphaproteobacteria</taxon>
        <taxon>Rhodobacterales</taxon>
        <taxon>Roseobacteraceae</taxon>
        <taxon>Lutimaribacter</taxon>
    </lineage>
</organism>
<accession>A0A1G8TVS3</accession>
<dbReference type="Proteomes" id="UP000199340">
    <property type="component" value="Unassembled WGS sequence"/>
</dbReference>
<proteinExistence type="inferred from homology"/>
<keyword evidence="4" id="KW-0804">Transcription</keyword>
<evidence type="ECO:0000256" key="2">
    <source>
        <dbReference type="ARBA" id="ARBA00023015"/>
    </source>
</evidence>
<protein>
    <submittedName>
        <fullName evidence="6">DNA-binding transcriptional regulator, LysR family</fullName>
    </submittedName>
</protein>
<dbReference type="Gene3D" id="1.10.10.10">
    <property type="entry name" value="Winged helix-like DNA-binding domain superfamily/Winged helix DNA-binding domain"/>
    <property type="match status" value="1"/>
</dbReference>
<dbReference type="EMBL" id="FNEB01000038">
    <property type="protein sequence ID" value="SDJ45547.1"/>
    <property type="molecule type" value="Genomic_DNA"/>
</dbReference>
<dbReference type="InterPro" id="IPR036390">
    <property type="entry name" value="WH_DNA-bd_sf"/>
</dbReference>
<evidence type="ECO:0000256" key="3">
    <source>
        <dbReference type="ARBA" id="ARBA00023125"/>
    </source>
</evidence>
<dbReference type="InterPro" id="IPR000847">
    <property type="entry name" value="LysR_HTH_N"/>
</dbReference>
<evidence type="ECO:0000256" key="4">
    <source>
        <dbReference type="ARBA" id="ARBA00023163"/>
    </source>
</evidence>
<dbReference type="FunFam" id="1.10.10.10:FF:000001">
    <property type="entry name" value="LysR family transcriptional regulator"/>
    <property type="match status" value="1"/>
</dbReference>
<evidence type="ECO:0000256" key="1">
    <source>
        <dbReference type="ARBA" id="ARBA00009437"/>
    </source>
</evidence>
<dbReference type="CDD" id="cd05466">
    <property type="entry name" value="PBP2_LTTR_substrate"/>
    <property type="match status" value="1"/>
</dbReference>
<dbReference type="PANTHER" id="PTHR30346">
    <property type="entry name" value="TRANSCRIPTIONAL DUAL REGULATOR HCAR-RELATED"/>
    <property type="match status" value="1"/>
</dbReference>
<dbReference type="SUPFAM" id="SSF46785">
    <property type="entry name" value="Winged helix' DNA-binding domain"/>
    <property type="match status" value="1"/>
</dbReference>
<dbReference type="InterPro" id="IPR005119">
    <property type="entry name" value="LysR_subst-bd"/>
</dbReference>
<reference evidence="6 7" key="1">
    <citation type="submission" date="2016-10" db="EMBL/GenBank/DDBJ databases">
        <authorList>
            <person name="de Groot N.N."/>
        </authorList>
    </citation>
    <scope>NUCLEOTIDE SEQUENCE [LARGE SCALE GENOMIC DNA]</scope>
    <source>
        <strain evidence="6 7">DSM 28010</strain>
    </source>
</reference>
<dbReference type="SUPFAM" id="SSF53850">
    <property type="entry name" value="Periplasmic binding protein-like II"/>
    <property type="match status" value="1"/>
</dbReference>
<dbReference type="PANTHER" id="PTHR30346:SF28">
    <property type="entry name" value="HTH-TYPE TRANSCRIPTIONAL REGULATOR CYNR"/>
    <property type="match status" value="1"/>
</dbReference>
<keyword evidence="3 6" id="KW-0238">DNA-binding</keyword>
<dbReference type="InterPro" id="IPR036388">
    <property type="entry name" value="WH-like_DNA-bd_sf"/>
</dbReference>
<evidence type="ECO:0000313" key="7">
    <source>
        <dbReference type="Proteomes" id="UP000199340"/>
    </source>
</evidence>
<keyword evidence="2" id="KW-0805">Transcription regulation</keyword>
<dbReference type="PRINTS" id="PR00039">
    <property type="entry name" value="HTHLYSR"/>
</dbReference>
<feature type="domain" description="HTH lysR-type" evidence="5">
    <location>
        <begin position="1"/>
        <end position="58"/>
    </location>
</feature>